<accession>A4J192</accession>
<organism evidence="2 3">
    <name type="scientific">Desulforamulus reducens (strain ATCC BAA-1160 / DSM 100696 / MI-1)</name>
    <name type="common">Desulfotomaculum reducens</name>
    <dbReference type="NCBI Taxonomy" id="349161"/>
    <lineage>
        <taxon>Bacteria</taxon>
        <taxon>Bacillati</taxon>
        <taxon>Bacillota</taxon>
        <taxon>Clostridia</taxon>
        <taxon>Eubacteriales</taxon>
        <taxon>Peptococcaceae</taxon>
        <taxon>Desulforamulus</taxon>
    </lineage>
</organism>
<feature type="domain" description="Transposase DDE" evidence="1">
    <location>
        <begin position="39"/>
        <end position="471"/>
    </location>
</feature>
<dbReference type="OrthoDB" id="1828538at2"/>
<name>A4J192_DESRM</name>
<dbReference type="STRING" id="349161.Dred_0296"/>
<dbReference type="Proteomes" id="UP000001556">
    <property type="component" value="Chromosome"/>
</dbReference>
<evidence type="ECO:0000313" key="2">
    <source>
        <dbReference type="EMBL" id="ABO48845.1"/>
    </source>
</evidence>
<dbReference type="InterPro" id="IPR047960">
    <property type="entry name" value="Transpos_IS1380"/>
</dbReference>
<dbReference type="InterPro" id="IPR012337">
    <property type="entry name" value="RNaseH-like_sf"/>
</dbReference>
<dbReference type="HOGENOM" id="CLU_028186_1_0_9"/>
<dbReference type="Pfam" id="PF13701">
    <property type="entry name" value="DDE_Tnp_1_4"/>
    <property type="match status" value="1"/>
</dbReference>
<dbReference type="NCBIfam" id="NF033539">
    <property type="entry name" value="transpos_IS1380"/>
    <property type="match status" value="1"/>
</dbReference>
<dbReference type="SUPFAM" id="SSF53098">
    <property type="entry name" value="Ribonuclease H-like"/>
    <property type="match status" value="1"/>
</dbReference>
<evidence type="ECO:0000259" key="1">
    <source>
        <dbReference type="Pfam" id="PF13701"/>
    </source>
</evidence>
<protein>
    <submittedName>
        <fullName evidence="2">Transposase, IS4 family</fullName>
    </submittedName>
</protein>
<evidence type="ECO:0000313" key="3">
    <source>
        <dbReference type="Proteomes" id="UP000001556"/>
    </source>
</evidence>
<dbReference type="KEGG" id="drm:Dred_0296"/>
<dbReference type="AlphaFoldDB" id="A4J192"/>
<sequence>MMVSQFITTNQLETLTRQQRRDLERKYQKKLHSLQRLTSKSDLPISFDNTSVTAYGNFGILEAFKQAIDFKGMLKGVSLKRHHNCKYSDTGLLDTIIDALSLGLLRFSHMNALQTDPGYQKIKEVTQVPDESTLRNFLSLICEQEALNQLPLVNQEMLSLKAKSDQPREVWLDINDSVLTVFGKQEGSKVGYNPRYHGRPSYKVKVAFISGTCELVNAGLYSGNVASNGQFMEFLKETLEILAAQNILVKGIRIDKGFFDEDNFAYLEEQGIEYICKAKLTSNMRKVIKYLDDQNQWQSLSNHYAAAEITIPLPKWSKARRFVFIRETQEPKACGDQLNFDLKTFDYQVIITSSDEHNPEEVWHEYNKRCNIENKIDELKVGLGFEKMSQAEMDRNKAFMWLKVLSYNLLNWFRLALLDGKDSRAEVPTIRRKILNVPGNIVGNNRYRHIKLAPNPWLQKALKNAKEKLQEFLCIQAWVAVSSG</sequence>
<dbReference type="RefSeq" id="WP_011876683.1">
    <property type="nucleotide sequence ID" value="NC_009253.1"/>
</dbReference>
<dbReference type="eggNOG" id="COG3385">
    <property type="taxonomic scope" value="Bacteria"/>
</dbReference>
<keyword evidence="3" id="KW-1185">Reference proteome</keyword>
<reference evidence="2 3" key="1">
    <citation type="submission" date="2007-03" db="EMBL/GenBank/DDBJ databases">
        <title>Complete sequence of Desulfotomaculum reducens MI-1.</title>
        <authorList>
            <consortium name="US DOE Joint Genome Institute"/>
            <person name="Copeland A."/>
            <person name="Lucas S."/>
            <person name="Lapidus A."/>
            <person name="Barry K."/>
            <person name="Detter J.C."/>
            <person name="Glavina del Rio T."/>
            <person name="Hammon N."/>
            <person name="Israni S."/>
            <person name="Dalin E."/>
            <person name="Tice H."/>
            <person name="Pitluck S."/>
            <person name="Sims D."/>
            <person name="Brettin T."/>
            <person name="Bruce D."/>
            <person name="Han C."/>
            <person name="Tapia R."/>
            <person name="Schmutz J."/>
            <person name="Larimer F."/>
            <person name="Land M."/>
            <person name="Hauser L."/>
            <person name="Kyrpides N."/>
            <person name="Kim E."/>
            <person name="Tebo B.M."/>
            <person name="Richardson P."/>
        </authorList>
    </citation>
    <scope>NUCLEOTIDE SEQUENCE [LARGE SCALE GENOMIC DNA]</scope>
    <source>
        <strain evidence="2 3">MI-1</strain>
    </source>
</reference>
<dbReference type="InterPro" id="IPR025668">
    <property type="entry name" value="Tnp_DDE_dom"/>
</dbReference>
<dbReference type="EMBL" id="CP000612">
    <property type="protein sequence ID" value="ABO48845.1"/>
    <property type="molecule type" value="Genomic_DNA"/>
</dbReference>
<gene>
    <name evidence="2" type="ordered locus">Dred_0296</name>
</gene>
<proteinExistence type="predicted"/>